<evidence type="ECO:0000313" key="6">
    <source>
        <dbReference type="EMBL" id="EIC01924.1"/>
    </source>
</evidence>
<dbReference type="RefSeq" id="WP_002704187.1">
    <property type="nucleotide sequence ID" value="NZ_AGRW01000045.1"/>
</dbReference>
<accession>H7EKL9</accession>
<dbReference type="PANTHER" id="PTHR37164">
    <property type="entry name" value="BACTERIOHEMERYTHRIN"/>
    <property type="match status" value="1"/>
</dbReference>
<evidence type="ECO:0000256" key="4">
    <source>
        <dbReference type="ARBA" id="ARBA00023004"/>
    </source>
</evidence>
<evidence type="ECO:0000256" key="2">
    <source>
        <dbReference type="ARBA" id="ARBA00022621"/>
    </source>
</evidence>
<dbReference type="AlphaFoldDB" id="H7EKL9"/>
<dbReference type="SUPFAM" id="SSF47188">
    <property type="entry name" value="Hemerythrin-like"/>
    <property type="match status" value="1"/>
</dbReference>
<dbReference type="InterPro" id="IPR012827">
    <property type="entry name" value="Hemerythrin_metal-bd"/>
</dbReference>
<keyword evidence="2" id="KW-0561">Oxygen transport</keyword>
<dbReference type="Pfam" id="PF01814">
    <property type="entry name" value="Hemerythrin"/>
    <property type="match status" value="1"/>
</dbReference>
<organism evidence="6 7">
    <name type="scientific">Treponema saccharophilum DSM 2985</name>
    <dbReference type="NCBI Taxonomy" id="907348"/>
    <lineage>
        <taxon>Bacteria</taxon>
        <taxon>Pseudomonadati</taxon>
        <taxon>Spirochaetota</taxon>
        <taxon>Spirochaetia</taxon>
        <taxon>Spirochaetales</taxon>
        <taxon>Treponemataceae</taxon>
        <taxon>Treponema</taxon>
    </lineage>
</organism>
<protein>
    <submittedName>
        <fullName evidence="6">Hemerythrin-like metal-binding protein</fullName>
    </submittedName>
</protein>
<keyword evidence="7" id="KW-1185">Reference proteome</keyword>
<dbReference type="Proteomes" id="UP000003571">
    <property type="component" value="Unassembled WGS sequence"/>
</dbReference>
<dbReference type="PATRIC" id="fig|907348.3.peg.1442"/>
<keyword evidence="4" id="KW-0408">Iron</keyword>
<keyword evidence="2" id="KW-0813">Transport</keyword>
<comment type="similarity">
    <text evidence="1">Belongs to the hemerythrin family.</text>
</comment>
<dbReference type="PANTHER" id="PTHR37164:SF1">
    <property type="entry name" value="BACTERIOHEMERYTHRIN"/>
    <property type="match status" value="1"/>
</dbReference>
<name>H7EKL9_9SPIR</name>
<dbReference type="InterPro" id="IPR016131">
    <property type="entry name" value="Haemerythrin_Fe_BS"/>
</dbReference>
<dbReference type="Gene3D" id="1.20.120.50">
    <property type="entry name" value="Hemerythrin-like"/>
    <property type="match status" value="1"/>
</dbReference>
<reference evidence="6 7" key="1">
    <citation type="submission" date="2011-09" db="EMBL/GenBank/DDBJ databases">
        <title>The draft genome of Treponema saccharophilum DSM 2985.</title>
        <authorList>
            <consortium name="US DOE Joint Genome Institute (JGI-PGF)"/>
            <person name="Lucas S."/>
            <person name="Copeland A."/>
            <person name="Lapidus A."/>
            <person name="Glavina del Rio T."/>
            <person name="Dalin E."/>
            <person name="Tice H."/>
            <person name="Bruce D."/>
            <person name="Goodwin L."/>
            <person name="Pitluck S."/>
            <person name="Peters L."/>
            <person name="Kyrpides N."/>
            <person name="Mavromatis K."/>
            <person name="Ivanova N."/>
            <person name="Markowitz V."/>
            <person name="Cheng J.-F."/>
            <person name="Hugenholtz P."/>
            <person name="Woyke T."/>
            <person name="Wu D."/>
            <person name="Gronow S."/>
            <person name="Wellnitz S."/>
            <person name="Brambilla E."/>
            <person name="Klenk H.-P."/>
            <person name="Eisen J.A."/>
        </authorList>
    </citation>
    <scope>NUCLEOTIDE SEQUENCE [LARGE SCALE GENOMIC DNA]</scope>
    <source>
        <strain evidence="6 7">DSM 2985</strain>
    </source>
</reference>
<dbReference type="NCBIfam" id="TIGR02481">
    <property type="entry name" value="hemeryth_dom"/>
    <property type="match status" value="1"/>
</dbReference>
<sequence length="169" mass="19747">MVLYSVSKGISLDDIRKEKKFVEWDSKFEMGIEKIDSQHKKLVELCDGLYKKIMETRADSSSDWHESMKGALKECADYVLVHFRDEETLMKAAGFPALAEHKRSHEMFTKKVVETVKSFSELSITDAIQFVRFLHEWIFTHIAHEDKLFAKPCRDYISERESLGEPFSF</sequence>
<comment type="caution">
    <text evidence="6">The sequence shown here is derived from an EMBL/GenBank/DDBJ whole genome shotgun (WGS) entry which is preliminary data.</text>
</comment>
<dbReference type="OrthoDB" id="9797092at2"/>
<evidence type="ECO:0000313" key="7">
    <source>
        <dbReference type="Proteomes" id="UP000003571"/>
    </source>
</evidence>
<dbReference type="PROSITE" id="PS00550">
    <property type="entry name" value="HEMERYTHRINS"/>
    <property type="match status" value="1"/>
</dbReference>
<keyword evidence="3" id="KW-0479">Metal-binding</keyword>
<evidence type="ECO:0000256" key="1">
    <source>
        <dbReference type="ARBA" id="ARBA00010587"/>
    </source>
</evidence>
<dbReference type="CDD" id="cd12107">
    <property type="entry name" value="Hemerythrin"/>
    <property type="match status" value="1"/>
</dbReference>
<dbReference type="GO" id="GO:0005344">
    <property type="term" value="F:oxygen carrier activity"/>
    <property type="evidence" value="ECO:0007669"/>
    <property type="project" value="UniProtKB-KW"/>
</dbReference>
<dbReference type="InterPro" id="IPR050669">
    <property type="entry name" value="Hemerythrin"/>
</dbReference>
<dbReference type="EMBL" id="AGRW01000045">
    <property type="protein sequence ID" value="EIC01924.1"/>
    <property type="molecule type" value="Genomic_DNA"/>
</dbReference>
<dbReference type="InterPro" id="IPR012312">
    <property type="entry name" value="Hemerythrin-like"/>
</dbReference>
<dbReference type="STRING" id="907348.TresaDRAFT_1676"/>
<dbReference type="GO" id="GO:0046872">
    <property type="term" value="F:metal ion binding"/>
    <property type="evidence" value="ECO:0007669"/>
    <property type="project" value="UniProtKB-KW"/>
</dbReference>
<feature type="domain" description="Hemerythrin-like" evidence="5">
    <location>
        <begin position="31"/>
        <end position="149"/>
    </location>
</feature>
<dbReference type="NCBIfam" id="NF033749">
    <property type="entry name" value="bact_hemeryth"/>
    <property type="match status" value="1"/>
</dbReference>
<dbReference type="InterPro" id="IPR035938">
    <property type="entry name" value="Hemerythrin-like_sf"/>
</dbReference>
<evidence type="ECO:0000256" key="3">
    <source>
        <dbReference type="ARBA" id="ARBA00022723"/>
    </source>
</evidence>
<proteinExistence type="inferred from homology"/>
<dbReference type="eggNOG" id="COG2703">
    <property type="taxonomic scope" value="Bacteria"/>
</dbReference>
<gene>
    <name evidence="6" type="ORF">TresaDRAFT_1676</name>
</gene>
<evidence type="ECO:0000259" key="5">
    <source>
        <dbReference type="Pfam" id="PF01814"/>
    </source>
</evidence>